<name>A0ABU6VL26_9FABA</name>
<dbReference type="Pfam" id="PF20167">
    <property type="entry name" value="Transposase_32"/>
    <property type="match status" value="1"/>
</dbReference>
<dbReference type="EMBL" id="JASCZI010151687">
    <property type="protein sequence ID" value="MED6174077.1"/>
    <property type="molecule type" value="Genomic_DNA"/>
</dbReference>
<sequence length="279" mass="32548">MTIKKRLVGGNPHNTQWHPLQLQRKVKSAQTHNNDRFKSYYHEDRFNKYIKHKEVLAESKILIDVDELSLISEQINQRKWQKLIDPPQVVGYTMMREFYANAWVTESEKHLPLTYTSFIRRKDISFTLEVIHKVLSLRNSPLNNVASYHDRKNANDLRPDDILRDLCIPGARWVTYDNGKPHFLRRTDLQNMARGWSEVNTERAMLVHSIIIGEDIQVDEIIANQIYKFTKKTDRRAKLPFPGIVKCLCNRAKASAPDDTLIPVEGPIDGKMMMRVRGT</sequence>
<reference evidence="2 3" key="1">
    <citation type="journal article" date="2023" name="Plants (Basel)">
        <title>Bridging the Gap: Combining Genomics and Transcriptomics Approaches to Understand Stylosanthes scabra, an Orphan Legume from the Brazilian Caatinga.</title>
        <authorList>
            <person name="Ferreira-Neto J.R.C."/>
            <person name="da Silva M.D."/>
            <person name="Binneck E."/>
            <person name="de Melo N.F."/>
            <person name="da Silva R.H."/>
            <person name="de Melo A.L.T.M."/>
            <person name="Pandolfi V."/>
            <person name="Bustamante F.O."/>
            <person name="Brasileiro-Vidal A.C."/>
            <person name="Benko-Iseppon A.M."/>
        </authorList>
    </citation>
    <scope>NUCLEOTIDE SEQUENCE [LARGE SCALE GENOMIC DNA]</scope>
    <source>
        <tissue evidence="2">Leaves</tissue>
    </source>
</reference>
<gene>
    <name evidence="2" type="ORF">PIB30_065444</name>
</gene>
<feature type="domain" description="Putative plant transposon protein" evidence="1">
    <location>
        <begin position="77"/>
        <end position="253"/>
    </location>
</feature>
<organism evidence="2 3">
    <name type="scientific">Stylosanthes scabra</name>
    <dbReference type="NCBI Taxonomy" id="79078"/>
    <lineage>
        <taxon>Eukaryota</taxon>
        <taxon>Viridiplantae</taxon>
        <taxon>Streptophyta</taxon>
        <taxon>Embryophyta</taxon>
        <taxon>Tracheophyta</taxon>
        <taxon>Spermatophyta</taxon>
        <taxon>Magnoliopsida</taxon>
        <taxon>eudicotyledons</taxon>
        <taxon>Gunneridae</taxon>
        <taxon>Pentapetalae</taxon>
        <taxon>rosids</taxon>
        <taxon>fabids</taxon>
        <taxon>Fabales</taxon>
        <taxon>Fabaceae</taxon>
        <taxon>Papilionoideae</taxon>
        <taxon>50 kb inversion clade</taxon>
        <taxon>dalbergioids sensu lato</taxon>
        <taxon>Dalbergieae</taxon>
        <taxon>Pterocarpus clade</taxon>
        <taxon>Stylosanthes</taxon>
    </lineage>
</organism>
<evidence type="ECO:0000313" key="2">
    <source>
        <dbReference type="EMBL" id="MED6174077.1"/>
    </source>
</evidence>
<dbReference type="Proteomes" id="UP001341840">
    <property type="component" value="Unassembled WGS sequence"/>
</dbReference>
<keyword evidence="3" id="KW-1185">Reference proteome</keyword>
<evidence type="ECO:0000313" key="3">
    <source>
        <dbReference type="Proteomes" id="UP001341840"/>
    </source>
</evidence>
<evidence type="ECO:0000259" key="1">
    <source>
        <dbReference type="Pfam" id="PF20167"/>
    </source>
</evidence>
<comment type="caution">
    <text evidence="2">The sequence shown here is derived from an EMBL/GenBank/DDBJ whole genome shotgun (WGS) entry which is preliminary data.</text>
</comment>
<accession>A0ABU6VL26</accession>
<dbReference type="InterPro" id="IPR046796">
    <property type="entry name" value="Transposase_32_dom"/>
</dbReference>
<protein>
    <recommendedName>
        <fullName evidence="1">Putative plant transposon protein domain-containing protein</fullName>
    </recommendedName>
</protein>
<proteinExistence type="predicted"/>